<dbReference type="InterPro" id="IPR001296">
    <property type="entry name" value="Glyco_trans_1"/>
</dbReference>
<keyword evidence="4" id="KW-1185">Reference proteome</keyword>
<dbReference type="GO" id="GO:0009103">
    <property type="term" value="P:lipopolysaccharide biosynthetic process"/>
    <property type="evidence" value="ECO:0007669"/>
    <property type="project" value="TreeGrafter"/>
</dbReference>
<organism evidence="3 4">
    <name type="scientific">Kaistella haifensis DSM 19056</name>
    <dbReference type="NCBI Taxonomy" id="1450526"/>
    <lineage>
        <taxon>Bacteria</taxon>
        <taxon>Pseudomonadati</taxon>
        <taxon>Bacteroidota</taxon>
        <taxon>Flavobacteriia</taxon>
        <taxon>Flavobacteriales</taxon>
        <taxon>Weeksellaceae</taxon>
        <taxon>Chryseobacterium group</taxon>
        <taxon>Kaistella</taxon>
    </lineage>
</organism>
<dbReference type="GO" id="GO:0016757">
    <property type="term" value="F:glycosyltransferase activity"/>
    <property type="evidence" value="ECO:0007669"/>
    <property type="project" value="InterPro"/>
</dbReference>
<evidence type="ECO:0000313" key="4">
    <source>
        <dbReference type="Proteomes" id="UP000197587"/>
    </source>
</evidence>
<feature type="domain" description="Glycosyl transferase family 1" evidence="2">
    <location>
        <begin position="166"/>
        <end position="312"/>
    </location>
</feature>
<dbReference type="PANTHER" id="PTHR46401:SF2">
    <property type="entry name" value="GLYCOSYLTRANSFERASE WBBK-RELATED"/>
    <property type="match status" value="1"/>
</dbReference>
<protein>
    <recommendedName>
        <fullName evidence="2">Glycosyl transferase family 1 domain-containing protein</fullName>
    </recommendedName>
</protein>
<dbReference type="RefSeq" id="WP_031501940.1">
    <property type="nucleotide sequence ID" value="NZ_JASZ02000011.1"/>
</dbReference>
<dbReference type="Gene3D" id="3.40.50.2000">
    <property type="entry name" value="Glycogen Phosphorylase B"/>
    <property type="match status" value="1"/>
</dbReference>
<dbReference type="SUPFAM" id="SSF53756">
    <property type="entry name" value="UDP-Glycosyltransferase/glycogen phosphorylase"/>
    <property type="match status" value="1"/>
</dbReference>
<comment type="caution">
    <text evidence="3">The sequence shown here is derived from an EMBL/GenBank/DDBJ whole genome shotgun (WGS) entry which is preliminary data.</text>
</comment>
<proteinExistence type="predicted"/>
<dbReference type="Proteomes" id="UP000197587">
    <property type="component" value="Unassembled WGS sequence"/>
</dbReference>
<dbReference type="Pfam" id="PF00534">
    <property type="entry name" value="Glycos_transf_1"/>
    <property type="match status" value="1"/>
</dbReference>
<sequence length="338" mass="38459">MLLVDAIFIHNGGGKVLLDYLIKELEKTNYKIFYLFDARLKKYIFDIKPNNKFIFLEASLFKRHEFYKKNKTAFSKVFVLGNVPPTVDVSADVIGYFHNAVYLDVPADFSFVDRIKYKFKIAIIKYFESNVKLWLVQTGYIKQQLETKFSKEEKVLILPFFPALPQEKGIRKSSTFLYVSNAQANKNHKRLIDAFCKSFDEVQKGELILTVNDLFPDIYNYIEAAVAKRYPITNVGFLPKDKLAEKYAESEFLIFPSLSESFGLGIVEGINAGCKVIGADLPYLYAVCRPSATFDPYDVNDISRSISGAITSNQPTSFSKVSDEIAQLILLLNPQTSL</sequence>
<accession>A0A2D0A6P1</accession>
<dbReference type="EMBL" id="JASZ02000011">
    <property type="protein sequence ID" value="OWK98341.1"/>
    <property type="molecule type" value="Genomic_DNA"/>
</dbReference>
<name>A0A2D0A6P1_9FLAO</name>
<evidence type="ECO:0000259" key="2">
    <source>
        <dbReference type="Pfam" id="PF00534"/>
    </source>
</evidence>
<dbReference type="AlphaFoldDB" id="A0A2D0A6P1"/>
<evidence type="ECO:0000256" key="1">
    <source>
        <dbReference type="ARBA" id="ARBA00022679"/>
    </source>
</evidence>
<dbReference type="PANTHER" id="PTHR46401">
    <property type="entry name" value="GLYCOSYLTRANSFERASE WBBK-RELATED"/>
    <property type="match status" value="1"/>
</dbReference>
<gene>
    <name evidence="3" type="ORF">AP75_07010</name>
</gene>
<keyword evidence="1" id="KW-0808">Transferase</keyword>
<reference evidence="3 4" key="2">
    <citation type="submission" date="2017-05" db="EMBL/GenBank/DDBJ databases">
        <title>Genome of Chryseobacterium haifense.</title>
        <authorList>
            <person name="Newman J.D."/>
        </authorList>
    </citation>
    <scope>NUCLEOTIDE SEQUENCE [LARGE SCALE GENOMIC DNA]</scope>
    <source>
        <strain evidence="3 4">DSM 19056</strain>
    </source>
</reference>
<reference evidence="3 4" key="1">
    <citation type="submission" date="2014-01" db="EMBL/GenBank/DDBJ databases">
        <authorList>
            <consortium name="Genome Consortium for Active Teaching"/>
            <person name="Sontag T.C."/>
            <person name="Newman J.D."/>
        </authorList>
    </citation>
    <scope>NUCLEOTIDE SEQUENCE [LARGE SCALE GENOMIC DNA]</scope>
    <source>
        <strain evidence="3 4">DSM 19056</strain>
    </source>
</reference>
<evidence type="ECO:0000313" key="3">
    <source>
        <dbReference type="EMBL" id="OWK98341.1"/>
    </source>
</evidence>